<evidence type="ECO:0008006" key="4">
    <source>
        <dbReference type="Google" id="ProtNLM"/>
    </source>
</evidence>
<evidence type="ECO:0000313" key="2">
    <source>
        <dbReference type="EMBL" id="KAG8089809.1"/>
    </source>
</evidence>
<gene>
    <name evidence="2" type="ORF">GUJ93_ZPchr0011g28211</name>
</gene>
<reference evidence="2" key="2">
    <citation type="submission" date="2021-02" db="EMBL/GenBank/DDBJ databases">
        <authorList>
            <person name="Kimball J.A."/>
            <person name="Haas M.W."/>
            <person name="Macchietto M."/>
            <person name="Kono T."/>
            <person name="Duquette J."/>
            <person name="Shao M."/>
        </authorList>
    </citation>
    <scope>NUCLEOTIDE SEQUENCE</scope>
    <source>
        <tissue evidence="2">Fresh leaf tissue</tissue>
    </source>
</reference>
<protein>
    <recommendedName>
        <fullName evidence="4">Secreted protein</fullName>
    </recommendedName>
</protein>
<dbReference type="Proteomes" id="UP000729402">
    <property type="component" value="Unassembled WGS sequence"/>
</dbReference>
<feature type="chain" id="PRO_5035246851" description="Secreted protein" evidence="1">
    <location>
        <begin position="26"/>
        <end position="131"/>
    </location>
</feature>
<proteinExistence type="predicted"/>
<evidence type="ECO:0000256" key="1">
    <source>
        <dbReference type="SAM" id="SignalP"/>
    </source>
</evidence>
<keyword evidence="3" id="KW-1185">Reference proteome</keyword>
<accession>A0A8J5WIB8</accession>
<dbReference type="EMBL" id="JAAALK010000081">
    <property type="protein sequence ID" value="KAG8089809.1"/>
    <property type="molecule type" value="Genomic_DNA"/>
</dbReference>
<comment type="caution">
    <text evidence="2">The sequence shown here is derived from an EMBL/GenBank/DDBJ whole genome shotgun (WGS) entry which is preliminary data.</text>
</comment>
<organism evidence="2 3">
    <name type="scientific">Zizania palustris</name>
    <name type="common">Northern wild rice</name>
    <dbReference type="NCBI Taxonomy" id="103762"/>
    <lineage>
        <taxon>Eukaryota</taxon>
        <taxon>Viridiplantae</taxon>
        <taxon>Streptophyta</taxon>
        <taxon>Embryophyta</taxon>
        <taxon>Tracheophyta</taxon>
        <taxon>Spermatophyta</taxon>
        <taxon>Magnoliopsida</taxon>
        <taxon>Liliopsida</taxon>
        <taxon>Poales</taxon>
        <taxon>Poaceae</taxon>
        <taxon>BOP clade</taxon>
        <taxon>Oryzoideae</taxon>
        <taxon>Oryzeae</taxon>
        <taxon>Zizaniinae</taxon>
        <taxon>Zizania</taxon>
    </lineage>
</organism>
<reference evidence="2" key="1">
    <citation type="journal article" date="2021" name="bioRxiv">
        <title>Whole Genome Assembly and Annotation of Northern Wild Rice, Zizania palustris L., Supports a Whole Genome Duplication in the Zizania Genus.</title>
        <authorList>
            <person name="Haas M."/>
            <person name="Kono T."/>
            <person name="Macchietto M."/>
            <person name="Millas R."/>
            <person name="McGilp L."/>
            <person name="Shao M."/>
            <person name="Duquette J."/>
            <person name="Hirsch C.N."/>
            <person name="Kimball J."/>
        </authorList>
    </citation>
    <scope>NUCLEOTIDE SEQUENCE</scope>
    <source>
        <tissue evidence="2">Fresh leaf tissue</tissue>
    </source>
</reference>
<keyword evidence="1" id="KW-0732">Signal</keyword>
<sequence>MKAAGNLLLPAATLLLAIMLTTALARSCGGTESSAVEVLDCSLQSQSIPFDANPVVRSTSRAVKMTATTSEAPSQAPRHSHHYDELDQFSGIQFRSQSRAFETAWFGLSPPSSVVGAILPSSAMQAVKTMK</sequence>
<feature type="signal peptide" evidence="1">
    <location>
        <begin position="1"/>
        <end position="25"/>
    </location>
</feature>
<dbReference type="AlphaFoldDB" id="A0A8J5WIB8"/>
<name>A0A8J5WIB8_ZIZPA</name>
<evidence type="ECO:0000313" key="3">
    <source>
        <dbReference type="Proteomes" id="UP000729402"/>
    </source>
</evidence>